<dbReference type="InterPro" id="IPR016130">
    <property type="entry name" value="Tyr_Pase_AS"/>
</dbReference>
<evidence type="ECO:0000259" key="5">
    <source>
        <dbReference type="PROSITE" id="PS50056"/>
    </source>
</evidence>
<organism evidence="6">
    <name type="scientific">Hyalella azteca</name>
    <name type="common">Amphipod</name>
    <dbReference type="NCBI Taxonomy" id="294128"/>
    <lineage>
        <taxon>Eukaryota</taxon>
        <taxon>Metazoa</taxon>
        <taxon>Ecdysozoa</taxon>
        <taxon>Arthropoda</taxon>
        <taxon>Crustacea</taxon>
        <taxon>Multicrustacea</taxon>
        <taxon>Malacostraca</taxon>
        <taxon>Eumalacostraca</taxon>
        <taxon>Peracarida</taxon>
        <taxon>Amphipoda</taxon>
        <taxon>Senticaudata</taxon>
        <taxon>Talitrida</taxon>
        <taxon>Talitroidea</taxon>
        <taxon>Hyalellidae</taxon>
        <taxon>Hyalella</taxon>
    </lineage>
</organism>
<dbReference type="InterPro" id="IPR029021">
    <property type="entry name" value="Prot-tyrosine_phosphatase-like"/>
</dbReference>
<feature type="domain" description="Tyrosine specific protein phosphatases" evidence="5">
    <location>
        <begin position="43"/>
        <end position="98"/>
    </location>
</feature>
<dbReference type="Pfam" id="PF05706">
    <property type="entry name" value="CDKN3"/>
    <property type="match status" value="1"/>
</dbReference>
<dbReference type="InterPro" id="IPR003595">
    <property type="entry name" value="Tyr_Pase_cat"/>
</dbReference>
<evidence type="ECO:0000256" key="4">
    <source>
        <dbReference type="ARBA" id="ARBA00022912"/>
    </source>
</evidence>
<dbReference type="InterPro" id="IPR000387">
    <property type="entry name" value="Tyr_Pase_dom"/>
</dbReference>
<dbReference type="EC" id="3.1.3.48" evidence="2"/>
<dbReference type="Proteomes" id="UP000711488">
    <property type="component" value="Unassembled WGS sequence"/>
</dbReference>
<sequence>MLSKGELRKYRSPSLLSVYLKHNIQVHYHPFEDGSAPSIDLAMNILDKVFDLLQNGGRILIHCMSGVGRTGTIAACLLQWLDEDLSPDASVVAVRSIRGNHAVHSVKVILQTVSVGDCFSVKVILQTVAVVGDCFSIKVILQTVAVGDCFSIKVKASDLLAVGDGFRLSVKASDCQ</sequence>
<dbReference type="EMBL" id="JQDR03016638">
    <property type="protein sequence ID" value="KAA0184977.1"/>
    <property type="molecule type" value="Genomic_DNA"/>
</dbReference>
<gene>
    <name evidence="6" type="ORF">HAZT_HAZT003153</name>
</gene>
<keyword evidence="4" id="KW-0904">Protein phosphatase</keyword>
<evidence type="ECO:0000256" key="3">
    <source>
        <dbReference type="ARBA" id="ARBA00022801"/>
    </source>
</evidence>
<protein>
    <recommendedName>
        <fullName evidence="2">protein-tyrosine-phosphatase</fullName>
        <ecNumber evidence="2">3.1.3.48</ecNumber>
    </recommendedName>
</protein>
<dbReference type="InterPro" id="IPR050561">
    <property type="entry name" value="PTP"/>
</dbReference>
<evidence type="ECO:0000256" key="1">
    <source>
        <dbReference type="ARBA" id="ARBA00009580"/>
    </source>
</evidence>
<dbReference type="PROSITE" id="PS50056">
    <property type="entry name" value="TYR_PHOSPHATASE_2"/>
    <property type="match status" value="1"/>
</dbReference>
<dbReference type="PROSITE" id="PS00383">
    <property type="entry name" value="TYR_PHOSPHATASE_1"/>
    <property type="match status" value="1"/>
</dbReference>
<name>A0A6A0GR81_HYAAZ</name>
<proteinExistence type="inferred from homology"/>
<keyword evidence="3" id="KW-0378">Hydrolase</keyword>
<dbReference type="InterPro" id="IPR022778">
    <property type="entry name" value="CDKN3"/>
</dbReference>
<evidence type="ECO:0000313" key="6">
    <source>
        <dbReference type="EMBL" id="KAA0184977.1"/>
    </source>
</evidence>
<dbReference type="PANTHER" id="PTHR23339">
    <property type="entry name" value="TYROSINE SPECIFIC PROTEIN PHOSPHATASE AND DUAL SPECIFICITY PROTEIN PHOSPHATASE"/>
    <property type="match status" value="1"/>
</dbReference>
<dbReference type="FunFam" id="3.90.190.10:FF:000157">
    <property type="entry name" value="Protein-tyrosine phosphatase"/>
    <property type="match status" value="1"/>
</dbReference>
<reference evidence="6" key="3">
    <citation type="submission" date="2019-06" db="EMBL/GenBank/DDBJ databases">
        <authorList>
            <person name="Poynton C."/>
            <person name="Hasenbein S."/>
            <person name="Benoit J.B."/>
            <person name="Sepulveda M.S."/>
            <person name="Poelchau M.F."/>
            <person name="Murali S.C."/>
            <person name="Chen S."/>
            <person name="Glastad K.M."/>
            <person name="Werren J.H."/>
            <person name="Vineis J.H."/>
            <person name="Bowen J.L."/>
            <person name="Friedrich M."/>
            <person name="Jones J."/>
            <person name="Robertson H.M."/>
            <person name="Feyereisen R."/>
            <person name="Mechler-Hickson A."/>
            <person name="Mathers N."/>
            <person name="Lee C.E."/>
            <person name="Colbourne J.K."/>
            <person name="Biales A."/>
            <person name="Johnston J.S."/>
            <person name="Wellborn G.A."/>
            <person name="Rosendale A.J."/>
            <person name="Cridge A.G."/>
            <person name="Munoz-Torres M.C."/>
            <person name="Bain P.A."/>
            <person name="Manny A.R."/>
            <person name="Major K.M."/>
            <person name="Lambert F.N."/>
            <person name="Vulpe C.D."/>
            <person name="Tuck P."/>
            <person name="Blalock B.J."/>
            <person name="Lin Y.-Y."/>
            <person name="Smith M.E."/>
            <person name="Ochoa-Acuna H."/>
            <person name="Chen M.-J.M."/>
            <person name="Childers C.P."/>
            <person name="Qu J."/>
            <person name="Dugan S."/>
            <person name="Lee S.L."/>
            <person name="Chao H."/>
            <person name="Dinh H."/>
            <person name="Han Y."/>
            <person name="Doddapaneni H."/>
            <person name="Worley K.C."/>
            <person name="Muzny D.M."/>
            <person name="Gibbs R.A."/>
            <person name="Richards S."/>
        </authorList>
    </citation>
    <scope>NUCLEOTIDE SEQUENCE</scope>
    <source>
        <strain evidence="6">HAZT.00-mixed</strain>
        <tissue evidence="6">Whole organism</tissue>
    </source>
</reference>
<dbReference type="SMART" id="SM00404">
    <property type="entry name" value="PTPc_motif"/>
    <property type="match status" value="1"/>
</dbReference>
<accession>A0A6A0GR81</accession>
<reference evidence="6" key="2">
    <citation type="journal article" date="2018" name="Environ. Sci. Technol.">
        <title>The Toxicogenome of Hyalella azteca: A Model for Sediment Ecotoxicology and Evolutionary Toxicology.</title>
        <authorList>
            <person name="Poynton H.C."/>
            <person name="Hasenbein S."/>
            <person name="Benoit J.B."/>
            <person name="Sepulveda M.S."/>
            <person name="Poelchau M.F."/>
            <person name="Hughes D.S.T."/>
            <person name="Murali S.C."/>
            <person name="Chen S."/>
            <person name="Glastad K.M."/>
            <person name="Goodisman M.A.D."/>
            <person name="Werren J.H."/>
            <person name="Vineis J.H."/>
            <person name="Bowen J.L."/>
            <person name="Friedrich M."/>
            <person name="Jones J."/>
            <person name="Robertson H.M."/>
            <person name="Feyereisen R."/>
            <person name="Mechler-Hickson A."/>
            <person name="Mathers N."/>
            <person name="Lee C.E."/>
            <person name="Colbourne J.K."/>
            <person name="Biales A."/>
            <person name="Johnston J.S."/>
            <person name="Wellborn G.A."/>
            <person name="Rosendale A.J."/>
            <person name="Cridge A.G."/>
            <person name="Munoz-Torres M.C."/>
            <person name="Bain P.A."/>
            <person name="Manny A.R."/>
            <person name="Major K.M."/>
            <person name="Lambert F.N."/>
            <person name="Vulpe C.D."/>
            <person name="Tuck P."/>
            <person name="Blalock B.J."/>
            <person name="Lin Y.Y."/>
            <person name="Smith M.E."/>
            <person name="Ochoa-Acuna H."/>
            <person name="Chen M.M."/>
            <person name="Childers C.P."/>
            <person name="Qu J."/>
            <person name="Dugan S."/>
            <person name="Lee S.L."/>
            <person name="Chao H."/>
            <person name="Dinh H."/>
            <person name="Han Y."/>
            <person name="Doddapaneni H."/>
            <person name="Worley K.C."/>
            <person name="Muzny D.M."/>
            <person name="Gibbs R.A."/>
            <person name="Richards S."/>
        </authorList>
    </citation>
    <scope>NUCLEOTIDE SEQUENCE</scope>
    <source>
        <strain evidence="6">HAZT.00-mixed</strain>
        <tissue evidence="6">Whole organism</tissue>
    </source>
</reference>
<dbReference type="AlphaFoldDB" id="A0A6A0GR81"/>
<comment type="similarity">
    <text evidence="1">Belongs to the protein-tyrosine phosphatase family.</text>
</comment>
<dbReference type="Gene3D" id="3.90.190.10">
    <property type="entry name" value="Protein tyrosine phosphatase superfamily"/>
    <property type="match status" value="1"/>
</dbReference>
<comment type="caution">
    <text evidence="6">The sequence shown here is derived from an EMBL/GenBank/DDBJ whole genome shotgun (WGS) entry which is preliminary data.</text>
</comment>
<dbReference type="GO" id="GO:0004725">
    <property type="term" value="F:protein tyrosine phosphatase activity"/>
    <property type="evidence" value="ECO:0007669"/>
    <property type="project" value="UniProtKB-EC"/>
</dbReference>
<reference evidence="6" key="1">
    <citation type="submission" date="2014-08" db="EMBL/GenBank/DDBJ databases">
        <authorList>
            <person name="Murali S."/>
            <person name="Richards S."/>
            <person name="Bandaranaike D."/>
            <person name="Bellair M."/>
            <person name="Blankenburg K."/>
            <person name="Chao H."/>
            <person name="Dinh H."/>
            <person name="Doddapaneni H."/>
            <person name="Dugan-Rocha S."/>
            <person name="Elkadiri S."/>
            <person name="Gnanaolivu R."/>
            <person name="Hughes D."/>
            <person name="Lee S."/>
            <person name="Li M."/>
            <person name="Ming W."/>
            <person name="Munidasa M."/>
            <person name="Muniz J."/>
            <person name="Nguyen L."/>
            <person name="Osuji N."/>
            <person name="Pu L.-L."/>
            <person name="Puazo M."/>
            <person name="Skinner E."/>
            <person name="Qu C."/>
            <person name="Quiroz J."/>
            <person name="Raj R."/>
            <person name="Weissenberger G."/>
            <person name="Xin Y."/>
            <person name="Zou X."/>
            <person name="Han Y."/>
            <person name="Worley K."/>
            <person name="Muzny D."/>
            <person name="Gibbs R."/>
        </authorList>
    </citation>
    <scope>NUCLEOTIDE SEQUENCE</scope>
    <source>
        <strain evidence="6">HAZT.00-mixed</strain>
        <tissue evidence="6">Whole organism</tissue>
    </source>
</reference>
<evidence type="ECO:0000256" key="2">
    <source>
        <dbReference type="ARBA" id="ARBA00013064"/>
    </source>
</evidence>
<dbReference type="SUPFAM" id="SSF52799">
    <property type="entry name" value="(Phosphotyrosine protein) phosphatases II"/>
    <property type="match status" value="1"/>
</dbReference>
<dbReference type="OrthoDB" id="19045at2759"/>